<reference evidence="2 3" key="1">
    <citation type="submission" date="2018-12" db="EMBL/GenBank/DDBJ databases">
        <title>Draft genome sequence of Haloarcula hispinica strain 18.1, an halophilic archaeon isolated from Chott El Jerid of Southern Tunisia.</title>
        <authorList>
            <person name="Najjari A."/>
            <person name="Ben Dhia O."/>
            <person name="Ferjani R."/>
            <person name="Mahjoubi M."/>
            <person name="Sghaier H."/>
            <person name="Elshahed M."/>
            <person name="Ouzari H.I."/>
            <person name="Cherid A."/>
            <person name="Youssef N."/>
        </authorList>
    </citation>
    <scope>NUCLEOTIDE SEQUENCE [LARGE SCALE GENOMIC DNA]</scope>
    <source>
        <strain evidence="2 3">18.1</strain>
    </source>
</reference>
<dbReference type="InterPro" id="IPR002818">
    <property type="entry name" value="DJ-1/PfpI"/>
</dbReference>
<dbReference type="PANTHER" id="PTHR43130">
    <property type="entry name" value="ARAC-FAMILY TRANSCRIPTIONAL REGULATOR"/>
    <property type="match status" value="1"/>
</dbReference>
<feature type="domain" description="DJ-1/PfpI" evidence="1">
    <location>
        <begin position="42"/>
        <end position="213"/>
    </location>
</feature>
<protein>
    <submittedName>
        <fullName evidence="2">DJ-1/PfpI family protein</fullName>
    </submittedName>
</protein>
<dbReference type="AlphaFoldDB" id="A0A482T2M5"/>
<accession>A0A482T2M5</accession>
<dbReference type="PANTHER" id="PTHR43130:SF3">
    <property type="entry name" value="HTH-TYPE TRANSCRIPTIONAL REGULATOR RV1931C"/>
    <property type="match status" value="1"/>
</dbReference>
<evidence type="ECO:0000313" key="3">
    <source>
        <dbReference type="Proteomes" id="UP000293535"/>
    </source>
</evidence>
<organism evidence="2 3">
    <name type="scientific">Haloarcula hispanica</name>
    <dbReference type="NCBI Taxonomy" id="51589"/>
    <lineage>
        <taxon>Archaea</taxon>
        <taxon>Methanobacteriati</taxon>
        <taxon>Methanobacteriota</taxon>
        <taxon>Stenosarchaea group</taxon>
        <taxon>Halobacteria</taxon>
        <taxon>Halobacteriales</taxon>
        <taxon>Haloarculaceae</taxon>
        <taxon>Haloarcula</taxon>
    </lineage>
</organism>
<proteinExistence type="predicted"/>
<gene>
    <name evidence="2" type="ORF">ELS20_11955</name>
</gene>
<sequence length="242" mass="25094">MGHTCSLGVAPKEHSGCLSDGTESLEATGLFLAVSRIEGMDTVAIACFDGFDELDAIGPYEVFENAARFGASWDVTLRSVRDSDTVTASHGLRVEPDGLLADVTPDLLVVAGGGWNDRSEAGVWTETERGDLPDAVAAAHDRGATVAGVCTGGMVLSRAGLLDGRPAVTHGGAIKDLRATDATVVDARVVDDDDVLTCGGVTSGLDLAVHLVEREWGADVAAAVCEEMEYEPCGEVFRGESA</sequence>
<evidence type="ECO:0000259" key="1">
    <source>
        <dbReference type="Pfam" id="PF01965"/>
    </source>
</evidence>
<dbReference type="Proteomes" id="UP000293535">
    <property type="component" value="Unassembled WGS sequence"/>
</dbReference>
<comment type="caution">
    <text evidence="2">The sequence shown here is derived from an EMBL/GenBank/DDBJ whole genome shotgun (WGS) entry which is preliminary data.</text>
</comment>
<dbReference type="CDD" id="cd03139">
    <property type="entry name" value="GATase1_PfpI_2"/>
    <property type="match status" value="1"/>
</dbReference>
<dbReference type="InterPro" id="IPR052158">
    <property type="entry name" value="INH-QAR"/>
</dbReference>
<dbReference type="InterPro" id="IPR029062">
    <property type="entry name" value="Class_I_gatase-like"/>
</dbReference>
<dbReference type="Gene3D" id="3.40.50.880">
    <property type="match status" value="1"/>
</dbReference>
<evidence type="ECO:0000313" key="2">
    <source>
        <dbReference type="EMBL" id="RYJ10634.1"/>
    </source>
</evidence>
<dbReference type="EMBL" id="RZIG01000002">
    <property type="protein sequence ID" value="RYJ10634.1"/>
    <property type="molecule type" value="Genomic_DNA"/>
</dbReference>
<dbReference type="RefSeq" id="WP_129755730.1">
    <property type="nucleotide sequence ID" value="NZ_JAFKAA010000002.1"/>
</dbReference>
<dbReference type="SUPFAM" id="SSF52317">
    <property type="entry name" value="Class I glutamine amidotransferase-like"/>
    <property type="match status" value="1"/>
</dbReference>
<name>A0A482T2M5_HALHI</name>
<dbReference type="Pfam" id="PF01965">
    <property type="entry name" value="DJ-1_PfpI"/>
    <property type="match status" value="1"/>
</dbReference>